<comment type="caution">
    <text evidence="2">The sequence shown here is derived from an EMBL/GenBank/DDBJ whole genome shotgun (WGS) entry which is preliminary data.</text>
</comment>
<feature type="region of interest" description="Disordered" evidence="1">
    <location>
        <begin position="48"/>
        <end position="72"/>
    </location>
</feature>
<dbReference type="Proteomes" id="UP000324222">
    <property type="component" value="Unassembled WGS sequence"/>
</dbReference>
<dbReference type="AlphaFoldDB" id="A0A5B7EB69"/>
<proteinExistence type="predicted"/>
<evidence type="ECO:0000313" key="3">
    <source>
        <dbReference type="Proteomes" id="UP000324222"/>
    </source>
</evidence>
<evidence type="ECO:0000313" key="2">
    <source>
        <dbReference type="EMBL" id="MPC31372.1"/>
    </source>
</evidence>
<reference evidence="2 3" key="1">
    <citation type="submission" date="2019-05" db="EMBL/GenBank/DDBJ databases">
        <title>Another draft genome of Portunus trituberculatus and its Hox gene families provides insights of decapod evolution.</title>
        <authorList>
            <person name="Jeong J.-H."/>
            <person name="Song I."/>
            <person name="Kim S."/>
            <person name="Choi T."/>
            <person name="Kim D."/>
            <person name="Ryu S."/>
            <person name="Kim W."/>
        </authorList>
    </citation>
    <scope>NUCLEOTIDE SEQUENCE [LARGE SCALE GENOMIC DNA]</scope>
    <source>
        <tissue evidence="2">Muscle</tissue>
    </source>
</reference>
<organism evidence="2 3">
    <name type="scientific">Portunus trituberculatus</name>
    <name type="common">Swimming crab</name>
    <name type="synonym">Neptunus trituberculatus</name>
    <dbReference type="NCBI Taxonomy" id="210409"/>
    <lineage>
        <taxon>Eukaryota</taxon>
        <taxon>Metazoa</taxon>
        <taxon>Ecdysozoa</taxon>
        <taxon>Arthropoda</taxon>
        <taxon>Crustacea</taxon>
        <taxon>Multicrustacea</taxon>
        <taxon>Malacostraca</taxon>
        <taxon>Eumalacostraca</taxon>
        <taxon>Eucarida</taxon>
        <taxon>Decapoda</taxon>
        <taxon>Pleocyemata</taxon>
        <taxon>Brachyura</taxon>
        <taxon>Eubrachyura</taxon>
        <taxon>Portunoidea</taxon>
        <taxon>Portunidae</taxon>
        <taxon>Portuninae</taxon>
        <taxon>Portunus</taxon>
    </lineage>
</organism>
<dbReference type="EMBL" id="VSRR010002423">
    <property type="protein sequence ID" value="MPC31372.1"/>
    <property type="molecule type" value="Genomic_DNA"/>
</dbReference>
<protein>
    <submittedName>
        <fullName evidence="2">Uncharacterized protein</fullName>
    </submittedName>
</protein>
<accession>A0A5B7EB69</accession>
<evidence type="ECO:0000256" key="1">
    <source>
        <dbReference type="SAM" id="MobiDB-lite"/>
    </source>
</evidence>
<name>A0A5B7EB69_PORTR</name>
<keyword evidence="3" id="KW-1185">Reference proteome</keyword>
<sequence>MGETRACCQCYQLLFPMDSTICTSQPLHSCHQGPNLHKSPVFRAHTSVRPRGASMQPDSDNARQQCDGKLHS</sequence>
<gene>
    <name evidence="2" type="ORF">E2C01_024658</name>
</gene>